<keyword evidence="1" id="KW-0812">Transmembrane</keyword>
<comment type="caution">
    <text evidence="2">The sequence shown here is derived from an EMBL/GenBank/DDBJ whole genome shotgun (WGS) entry which is preliminary data.</text>
</comment>
<gene>
    <name evidence="2" type="ORF">GCM10009681_03420</name>
</gene>
<dbReference type="Proteomes" id="UP001500655">
    <property type="component" value="Unassembled WGS sequence"/>
</dbReference>
<accession>A0ABN2JT63</accession>
<keyword evidence="3" id="KW-1185">Reference proteome</keyword>
<dbReference type="EMBL" id="BAAALS010000001">
    <property type="protein sequence ID" value="GAA1736199.1"/>
    <property type="molecule type" value="Genomic_DNA"/>
</dbReference>
<proteinExistence type="predicted"/>
<organism evidence="2 3">
    <name type="scientific">Luedemannella helvata</name>
    <dbReference type="NCBI Taxonomy" id="349315"/>
    <lineage>
        <taxon>Bacteria</taxon>
        <taxon>Bacillati</taxon>
        <taxon>Actinomycetota</taxon>
        <taxon>Actinomycetes</taxon>
        <taxon>Micromonosporales</taxon>
        <taxon>Micromonosporaceae</taxon>
        <taxon>Luedemannella</taxon>
    </lineage>
</organism>
<name>A0ABN2JT63_9ACTN</name>
<evidence type="ECO:0000256" key="1">
    <source>
        <dbReference type="SAM" id="Phobius"/>
    </source>
</evidence>
<evidence type="ECO:0000313" key="3">
    <source>
        <dbReference type="Proteomes" id="UP001500655"/>
    </source>
</evidence>
<evidence type="ECO:0000313" key="2">
    <source>
        <dbReference type="EMBL" id="GAA1736199.1"/>
    </source>
</evidence>
<keyword evidence="1" id="KW-1133">Transmembrane helix</keyword>
<keyword evidence="1" id="KW-0472">Membrane</keyword>
<protein>
    <submittedName>
        <fullName evidence="2">Uncharacterized protein</fullName>
    </submittedName>
</protein>
<sequence length="81" mass="8857">MEYDADSTHAMRCGMLGDAGSRRAHRIVGHDMGTLAPALINILVYVAVVACKITSAMDLEYVLANRVRRHAHPHGGVRWSS</sequence>
<feature type="transmembrane region" description="Helical" evidence="1">
    <location>
        <begin position="38"/>
        <end position="59"/>
    </location>
</feature>
<reference evidence="2 3" key="1">
    <citation type="journal article" date="2019" name="Int. J. Syst. Evol. Microbiol.">
        <title>The Global Catalogue of Microorganisms (GCM) 10K type strain sequencing project: providing services to taxonomists for standard genome sequencing and annotation.</title>
        <authorList>
            <consortium name="The Broad Institute Genomics Platform"/>
            <consortium name="The Broad Institute Genome Sequencing Center for Infectious Disease"/>
            <person name="Wu L."/>
            <person name="Ma J."/>
        </authorList>
    </citation>
    <scope>NUCLEOTIDE SEQUENCE [LARGE SCALE GENOMIC DNA]</scope>
    <source>
        <strain evidence="2 3">JCM 13249</strain>
    </source>
</reference>